<evidence type="ECO:0000313" key="2">
    <source>
        <dbReference type="EMBL" id="KAG2607897.1"/>
    </source>
</evidence>
<sequence length="145" mass="16193">MHATQTSRPDPITYSPPKLFSHHPGPGRSVPVEISFRKLPSHLPHALIRCAYGARHIRSRTAGEVFIHGGSETSTKEKKRRVRARIFIQSQSLFPTASSLEGRAAWRWRGEPATTGHGGTVRSGKELGRRRRRLALGRCRGLVEL</sequence>
<accession>A0A8T0TCC6</accession>
<reference evidence="2 3" key="1">
    <citation type="submission" date="2020-05" db="EMBL/GenBank/DDBJ databases">
        <title>WGS assembly of Panicum virgatum.</title>
        <authorList>
            <person name="Lovell J.T."/>
            <person name="Jenkins J."/>
            <person name="Shu S."/>
            <person name="Juenger T.E."/>
            <person name="Schmutz J."/>
        </authorList>
    </citation>
    <scope>NUCLEOTIDE SEQUENCE [LARGE SCALE GENOMIC DNA]</scope>
    <source>
        <strain evidence="2">AP13</strain>
        <strain evidence="3">cv. AP13</strain>
    </source>
</reference>
<protein>
    <submittedName>
        <fullName evidence="2">Uncharacterized protein</fullName>
    </submittedName>
</protein>
<name>A0A8T0TCC6_PANVG</name>
<feature type="region of interest" description="Disordered" evidence="1">
    <location>
        <begin position="1"/>
        <end position="26"/>
    </location>
</feature>
<dbReference type="EMBL" id="CM029044">
    <property type="protein sequence ID" value="KAG2607898.1"/>
    <property type="molecule type" value="Genomic_DNA"/>
</dbReference>
<comment type="caution">
    <text evidence="2">The sequence shown here is derived from an EMBL/GenBank/DDBJ whole genome shotgun (WGS) entry which is preliminary data.</text>
</comment>
<dbReference type="EMBL" id="CM029044">
    <property type="protein sequence ID" value="KAG2607897.1"/>
    <property type="molecule type" value="Genomic_DNA"/>
</dbReference>
<proteinExistence type="predicted"/>
<evidence type="ECO:0000256" key="1">
    <source>
        <dbReference type="SAM" id="MobiDB-lite"/>
    </source>
</evidence>
<organism evidence="2 3">
    <name type="scientific">Panicum virgatum</name>
    <name type="common">Blackwell switchgrass</name>
    <dbReference type="NCBI Taxonomy" id="38727"/>
    <lineage>
        <taxon>Eukaryota</taxon>
        <taxon>Viridiplantae</taxon>
        <taxon>Streptophyta</taxon>
        <taxon>Embryophyta</taxon>
        <taxon>Tracheophyta</taxon>
        <taxon>Spermatophyta</taxon>
        <taxon>Magnoliopsida</taxon>
        <taxon>Liliopsida</taxon>
        <taxon>Poales</taxon>
        <taxon>Poaceae</taxon>
        <taxon>PACMAD clade</taxon>
        <taxon>Panicoideae</taxon>
        <taxon>Panicodae</taxon>
        <taxon>Paniceae</taxon>
        <taxon>Panicinae</taxon>
        <taxon>Panicum</taxon>
        <taxon>Panicum sect. Hiantes</taxon>
    </lineage>
</organism>
<dbReference type="Proteomes" id="UP000823388">
    <property type="component" value="Chromosome 4N"/>
</dbReference>
<dbReference type="AlphaFoldDB" id="A0A8T0TCC6"/>
<gene>
    <name evidence="2" type="ORF">PVAP13_4NG296332</name>
</gene>
<evidence type="ECO:0000313" key="3">
    <source>
        <dbReference type="Proteomes" id="UP000823388"/>
    </source>
</evidence>
<keyword evidence="3" id="KW-1185">Reference proteome</keyword>